<name>A0A3S9AJT9_ACIJO</name>
<evidence type="ECO:0000259" key="2">
    <source>
        <dbReference type="Pfam" id="PF04183"/>
    </source>
</evidence>
<evidence type="ECO:0000259" key="3">
    <source>
        <dbReference type="Pfam" id="PF06276"/>
    </source>
</evidence>
<gene>
    <name evidence="4" type="ORF">CFH90_07520</name>
</gene>
<dbReference type="PANTHER" id="PTHR34384">
    <property type="entry name" value="L-2,3-DIAMINOPROPANOATE--CITRATE LIGASE"/>
    <property type="match status" value="1"/>
</dbReference>
<proteinExistence type="inferred from homology"/>
<dbReference type="Pfam" id="PF06276">
    <property type="entry name" value="FhuF"/>
    <property type="match status" value="1"/>
</dbReference>
<dbReference type="GO" id="GO:0019290">
    <property type="term" value="P:siderophore biosynthetic process"/>
    <property type="evidence" value="ECO:0007669"/>
    <property type="project" value="InterPro"/>
</dbReference>
<feature type="domain" description="Aerobactin siderophore biosynthesis IucA/IucC N-terminal" evidence="2">
    <location>
        <begin position="145"/>
        <end position="377"/>
    </location>
</feature>
<dbReference type="EMBL" id="CP022298">
    <property type="protein sequence ID" value="AZN63880.1"/>
    <property type="molecule type" value="Genomic_DNA"/>
</dbReference>
<dbReference type="Gene3D" id="6.10.250.3370">
    <property type="match status" value="1"/>
</dbReference>
<sequence length="594" mass="68386">MKELANRLAMQHLVNAYSQETGQASLFEKYQQNSTQLAFSQGLTLLSLPLSLIQAQLFVPLSYVSRVGRHRIAALPQIFQKGQKLNFSAVAMVSLLLEELVQQSEGRVDAASLVERWIQSRDSLQQFLNIRAEDFDALVQLEQGFIESEQALILGHSMHPAPKSRTGFVHEEWQKYSPEACGQTQMHYWLVAPEYIAEGTALEQAFSIQLKQEIKWHLSESELETLAAYAHYKLLPLHPWQARYLQSKVWFKSLKAKLKIIDLGEKAWIFSPTTSVRTLASFNAPWMLKPSLSVMITNSIRVNLAKECHRGEMTHRLWHSELGQSILKQCPSLKAVNDPAWIALQLDGEIIDETICIVRDQPFIPEQQVTCIASLCQDHPVEERNRFNALFDQIASQQKLNDKAQIAHDWFKTFLNISLRPLMYVYHRYGMAFESHQQNVLVELKDGWPQWLWLRDNQGFYYIEEFADEILQQFPELHDKAHAVGSKTFVDERFSYYFFGNTLFGIINAIGATGFVSEQDLLSVLQQHLFDLLKQYPESSLIQSLLYQPTLPYKGNLLTRLYELDELIAPVENQSVYIQLANPLYIKQEDALYA</sequence>
<reference evidence="4 5" key="1">
    <citation type="submission" date="2017-06" db="EMBL/GenBank/DDBJ databases">
        <title>Complete Genome Sequence of the Carbazole-Degrading Bacterium Acinetobacter johnsonii IC001.</title>
        <authorList>
            <person name="Vejarano F."/>
            <person name="Suzuki-Minakuchi C."/>
            <person name="Ohtsubo Y."/>
            <person name="Tsuda M."/>
            <person name="Okada K."/>
            <person name="Nojiri H."/>
        </authorList>
    </citation>
    <scope>NUCLEOTIDE SEQUENCE [LARGE SCALE GENOMIC DNA]</scope>
    <source>
        <strain evidence="4 5">IC001</strain>
    </source>
</reference>
<dbReference type="AlphaFoldDB" id="A0A3S9AJT9"/>
<organism evidence="4 5">
    <name type="scientific">Acinetobacter johnsonii</name>
    <dbReference type="NCBI Taxonomy" id="40214"/>
    <lineage>
        <taxon>Bacteria</taxon>
        <taxon>Pseudomonadati</taxon>
        <taxon>Pseudomonadota</taxon>
        <taxon>Gammaproteobacteria</taxon>
        <taxon>Moraxellales</taxon>
        <taxon>Moraxellaceae</taxon>
        <taxon>Acinetobacter</taxon>
    </lineage>
</organism>
<dbReference type="RefSeq" id="WP_126036316.1">
    <property type="nucleotide sequence ID" value="NZ_CP022298.1"/>
</dbReference>
<dbReference type="GO" id="GO:0016881">
    <property type="term" value="F:acid-amino acid ligase activity"/>
    <property type="evidence" value="ECO:0007669"/>
    <property type="project" value="UniProtKB-ARBA"/>
</dbReference>
<evidence type="ECO:0000313" key="5">
    <source>
        <dbReference type="Proteomes" id="UP000276980"/>
    </source>
</evidence>
<protein>
    <submittedName>
        <fullName evidence="4">Siderophore biosynthesis protein</fullName>
    </submittedName>
</protein>
<comment type="similarity">
    <text evidence="1">Belongs to the IucA/IucC family.</text>
</comment>
<accession>A0A3S9AJT9</accession>
<dbReference type="InterPro" id="IPR022770">
    <property type="entry name" value="IucA/IucC-like_C"/>
</dbReference>
<evidence type="ECO:0000256" key="1">
    <source>
        <dbReference type="ARBA" id="ARBA00007832"/>
    </source>
</evidence>
<dbReference type="Proteomes" id="UP000276980">
    <property type="component" value="Chromosome"/>
</dbReference>
<dbReference type="Gene3D" id="1.10.510.40">
    <property type="match status" value="1"/>
</dbReference>
<dbReference type="InterPro" id="IPR007310">
    <property type="entry name" value="Aerobactin_biosyn_IucA/IucC_N"/>
</dbReference>
<dbReference type="Pfam" id="PF04183">
    <property type="entry name" value="IucA_IucC"/>
    <property type="match status" value="1"/>
</dbReference>
<feature type="domain" description="Aerobactin siderophore biosynthesis IucA/IucC-like C-terminal" evidence="3">
    <location>
        <begin position="409"/>
        <end position="567"/>
    </location>
</feature>
<evidence type="ECO:0000313" key="4">
    <source>
        <dbReference type="EMBL" id="AZN63880.1"/>
    </source>
</evidence>
<dbReference type="InterPro" id="IPR037455">
    <property type="entry name" value="LucA/IucC-like"/>
</dbReference>
<dbReference type="PANTHER" id="PTHR34384:SF5">
    <property type="entry name" value="L-2,3-DIAMINOPROPANOATE--CITRATE LIGASE"/>
    <property type="match status" value="1"/>
</dbReference>